<keyword evidence="3" id="KW-0687">Ribonucleoprotein</keyword>
<dbReference type="NCBIfam" id="TIGR01031">
    <property type="entry name" value="rpmF_bact"/>
    <property type="match status" value="1"/>
</dbReference>
<evidence type="ECO:0000256" key="1">
    <source>
        <dbReference type="ARBA" id="ARBA00008560"/>
    </source>
</evidence>
<dbReference type="GO" id="GO:0003735">
    <property type="term" value="F:structural constituent of ribosome"/>
    <property type="evidence" value="ECO:0007669"/>
    <property type="project" value="InterPro"/>
</dbReference>
<evidence type="ECO:0000256" key="2">
    <source>
        <dbReference type="ARBA" id="ARBA00022980"/>
    </source>
</evidence>
<dbReference type="HAMAP" id="MF_00340">
    <property type="entry name" value="Ribosomal_bL32"/>
    <property type="match status" value="1"/>
</dbReference>
<dbReference type="EMBL" id="UINC01027098">
    <property type="protein sequence ID" value="SVB05751.1"/>
    <property type="molecule type" value="Genomic_DNA"/>
</dbReference>
<feature type="compositionally biased region" description="Basic residues" evidence="4">
    <location>
        <begin position="1"/>
        <end position="20"/>
    </location>
</feature>
<evidence type="ECO:0000256" key="3">
    <source>
        <dbReference type="ARBA" id="ARBA00023274"/>
    </source>
</evidence>
<dbReference type="SUPFAM" id="SSF57829">
    <property type="entry name" value="Zn-binding ribosomal proteins"/>
    <property type="match status" value="1"/>
</dbReference>
<dbReference type="AlphaFoldDB" id="A0A382AWP5"/>
<dbReference type="PANTHER" id="PTHR35534:SF1">
    <property type="entry name" value="LARGE RIBOSOMAL SUBUNIT PROTEIN BL32"/>
    <property type="match status" value="1"/>
</dbReference>
<name>A0A382AWP5_9ZZZZ</name>
<reference evidence="5" key="1">
    <citation type="submission" date="2018-05" db="EMBL/GenBank/DDBJ databases">
        <authorList>
            <person name="Lanie J.A."/>
            <person name="Ng W.-L."/>
            <person name="Kazmierczak K.M."/>
            <person name="Andrzejewski T.M."/>
            <person name="Davidsen T.M."/>
            <person name="Wayne K.J."/>
            <person name="Tettelin H."/>
            <person name="Glass J.I."/>
            <person name="Rusch D."/>
            <person name="Podicherti R."/>
            <person name="Tsui H.-C.T."/>
            <person name="Winkler M.E."/>
        </authorList>
    </citation>
    <scope>NUCLEOTIDE SEQUENCE</scope>
</reference>
<evidence type="ECO:0000313" key="5">
    <source>
        <dbReference type="EMBL" id="SVB05751.1"/>
    </source>
</evidence>
<keyword evidence="2" id="KW-0689">Ribosomal protein</keyword>
<dbReference type="InterPro" id="IPR044957">
    <property type="entry name" value="Ribosomal_bL32_bact"/>
</dbReference>
<dbReference type="InterPro" id="IPR011332">
    <property type="entry name" value="Ribosomal_zn-bd"/>
</dbReference>
<evidence type="ECO:0008006" key="6">
    <source>
        <dbReference type="Google" id="ProtNLM"/>
    </source>
</evidence>
<dbReference type="PANTHER" id="PTHR35534">
    <property type="entry name" value="50S RIBOSOMAL PROTEIN L32"/>
    <property type="match status" value="1"/>
</dbReference>
<organism evidence="5">
    <name type="scientific">marine metagenome</name>
    <dbReference type="NCBI Taxonomy" id="408172"/>
    <lineage>
        <taxon>unclassified sequences</taxon>
        <taxon>metagenomes</taxon>
        <taxon>ecological metagenomes</taxon>
    </lineage>
</organism>
<gene>
    <name evidence="5" type="ORF">METZ01_LOCUS158605</name>
</gene>
<dbReference type="GO" id="GO:0006412">
    <property type="term" value="P:translation"/>
    <property type="evidence" value="ECO:0007669"/>
    <property type="project" value="InterPro"/>
</dbReference>
<accession>A0A382AWP5</accession>
<dbReference type="GO" id="GO:0015934">
    <property type="term" value="C:large ribosomal subunit"/>
    <property type="evidence" value="ECO:0007669"/>
    <property type="project" value="InterPro"/>
</dbReference>
<feature type="region of interest" description="Disordered" evidence="4">
    <location>
        <begin position="1"/>
        <end position="28"/>
    </location>
</feature>
<sequence>MAVPKKKTSKQRKRKRRTHYKAQPVPTNQCPRCGDPKLSHRICASCGYYGDEQVLEPDLD</sequence>
<comment type="similarity">
    <text evidence="1">Belongs to the bacterial ribosomal protein bL32 family.</text>
</comment>
<protein>
    <recommendedName>
        <fullName evidence="6">50S ribosomal protein L32</fullName>
    </recommendedName>
</protein>
<dbReference type="Pfam" id="PF01783">
    <property type="entry name" value="Ribosomal_L32p"/>
    <property type="match status" value="1"/>
</dbReference>
<proteinExistence type="inferred from homology"/>
<evidence type="ECO:0000256" key="4">
    <source>
        <dbReference type="SAM" id="MobiDB-lite"/>
    </source>
</evidence>
<dbReference type="InterPro" id="IPR002677">
    <property type="entry name" value="Ribosomal_bL32"/>
</dbReference>